<dbReference type="Proteomes" id="UP001292094">
    <property type="component" value="Unassembled WGS sequence"/>
</dbReference>
<comment type="caution">
    <text evidence="1">The sequence shown here is derived from an EMBL/GenBank/DDBJ whole genome shotgun (WGS) entry which is preliminary data.</text>
</comment>
<sequence>MITRSLKAGHVPYNVICQSGRVLVVVVPMEKLLALAQVTLSKWSRRHFLLPESPTLMDNEGDNTTGPGNIPSDEITVYIQRPATSRSHTLHHYPGQEEPLDCPLPLFYCSLHEQSVFR</sequence>
<organism evidence="1 2">
    <name type="scientific">Petrolisthes manimaculis</name>
    <dbReference type="NCBI Taxonomy" id="1843537"/>
    <lineage>
        <taxon>Eukaryota</taxon>
        <taxon>Metazoa</taxon>
        <taxon>Ecdysozoa</taxon>
        <taxon>Arthropoda</taxon>
        <taxon>Crustacea</taxon>
        <taxon>Multicrustacea</taxon>
        <taxon>Malacostraca</taxon>
        <taxon>Eumalacostraca</taxon>
        <taxon>Eucarida</taxon>
        <taxon>Decapoda</taxon>
        <taxon>Pleocyemata</taxon>
        <taxon>Anomura</taxon>
        <taxon>Galatheoidea</taxon>
        <taxon>Porcellanidae</taxon>
        <taxon>Petrolisthes</taxon>
    </lineage>
</organism>
<evidence type="ECO:0000313" key="2">
    <source>
        <dbReference type="Proteomes" id="UP001292094"/>
    </source>
</evidence>
<dbReference type="EMBL" id="JAWZYT010002746">
    <property type="protein sequence ID" value="KAK4302350.1"/>
    <property type="molecule type" value="Genomic_DNA"/>
</dbReference>
<keyword evidence="2" id="KW-1185">Reference proteome</keyword>
<dbReference type="AlphaFoldDB" id="A0AAE1P7P7"/>
<evidence type="ECO:0000313" key="1">
    <source>
        <dbReference type="EMBL" id="KAK4302350.1"/>
    </source>
</evidence>
<proteinExistence type="predicted"/>
<name>A0AAE1P7P7_9EUCA</name>
<reference evidence="1" key="1">
    <citation type="submission" date="2023-11" db="EMBL/GenBank/DDBJ databases">
        <title>Genome assemblies of two species of porcelain crab, Petrolisthes cinctipes and Petrolisthes manimaculis (Anomura: Porcellanidae).</title>
        <authorList>
            <person name="Angst P."/>
        </authorList>
    </citation>
    <scope>NUCLEOTIDE SEQUENCE</scope>
    <source>
        <strain evidence="1">PB745_02</strain>
        <tissue evidence="1">Gill</tissue>
    </source>
</reference>
<protein>
    <submittedName>
        <fullName evidence="1">Uncharacterized protein</fullName>
    </submittedName>
</protein>
<accession>A0AAE1P7P7</accession>
<gene>
    <name evidence="1" type="ORF">Pmani_025566</name>
</gene>